<dbReference type="PROSITE" id="PS50836">
    <property type="entry name" value="DOMON"/>
    <property type="match status" value="1"/>
</dbReference>
<organism evidence="12 13">
    <name type="scientific">Discostella pseudostelligera</name>
    <dbReference type="NCBI Taxonomy" id="259834"/>
    <lineage>
        <taxon>Eukaryota</taxon>
        <taxon>Sar</taxon>
        <taxon>Stramenopiles</taxon>
        <taxon>Ochrophyta</taxon>
        <taxon>Bacillariophyta</taxon>
        <taxon>Coscinodiscophyceae</taxon>
        <taxon>Thalassiosirophycidae</taxon>
        <taxon>Stephanodiscales</taxon>
        <taxon>Stephanodiscaceae</taxon>
        <taxon>Discostella</taxon>
    </lineage>
</organism>
<protein>
    <recommendedName>
        <fullName evidence="14">Cytochrome b561 domain-containing protein</fullName>
    </recommendedName>
</protein>
<feature type="transmembrane region" description="Helical" evidence="9">
    <location>
        <begin position="395"/>
        <end position="413"/>
    </location>
</feature>
<dbReference type="InterPro" id="IPR005018">
    <property type="entry name" value="DOMON_domain"/>
</dbReference>
<evidence type="ECO:0000259" key="10">
    <source>
        <dbReference type="PROSITE" id="PS50836"/>
    </source>
</evidence>
<dbReference type="GO" id="GO:0016020">
    <property type="term" value="C:membrane"/>
    <property type="evidence" value="ECO:0007669"/>
    <property type="project" value="UniProtKB-SubCell"/>
</dbReference>
<feature type="transmembrane region" description="Helical" evidence="9">
    <location>
        <begin position="356"/>
        <end position="375"/>
    </location>
</feature>
<dbReference type="SMART" id="SM00665">
    <property type="entry name" value="B561"/>
    <property type="match status" value="1"/>
</dbReference>
<dbReference type="CDD" id="cd08760">
    <property type="entry name" value="Cyt_b561_FRRS1_like"/>
    <property type="match status" value="1"/>
</dbReference>
<keyword evidence="3 9" id="KW-0812">Transmembrane</keyword>
<evidence type="ECO:0000256" key="4">
    <source>
        <dbReference type="ARBA" id="ARBA00022729"/>
    </source>
</evidence>
<keyword evidence="6 9" id="KW-1133">Transmembrane helix</keyword>
<proteinExistence type="predicted"/>
<evidence type="ECO:0000259" key="11">
    <source>
        <dbReference type="PROSITE" id="PS50939"/>
    </source>
</evidence>
<feature type="transmembrane region" description="Helical" evidence="9">
    <location>
        <begin position="433"/>
        <end position="454"/>
    </location>
</feature>
<evidence type="ECO:0000313" key="13">
    <source>
        <dbReference type="Proteomes" id="UP001530293"/>
    </source>
</evidence>
<name>A0ABD3N9N8_9STRA</name>
<dbReference type="Gene3D" id="1.20.120.1770">
    <property type="match status" value="1"/>
</dbReference>
<feature type="compositionally biased region" description="Polar residues" evidence="8">
    <location>
        <begin position="1"/>
        <end position="11"/>
    </location>
</feature>
<feature type="transmembrane region" description="Helical" evidence="9">
    <location>
        <begin position="281"/>
        <end position="302"/>
    </location>
</feature>
<dbReference type="Proteomes" id="UP001530293">
    <property type="component" value="Unassembled WGS sequence"/>
</dbReference>
<keyword evidence="2" id="KW-0813">Transport</keyword>
<keyword evidence="5" id="KW-0249">Electron transport</keyword>
<dbReference type="CDD" id="cd09631">
    <property type="entry name" value="DOMON_DOH"/>
    <property type="match status" value="1"/>
</dbReference>
<dbReference type="SMART" id="SM00664">
    <property type="entry name" value="DoH"/>
    <property type="match status" value="1"/>
</dbReference>
<evidence type="ECO:0000256" key="1">
    <source>
        <dbReference type="ARBA" id="ARBA00004370"/>
    </source>
</evidence>
<dbReference type="EMBL" id="JALLBG020000006">
    <property type="protein sequence ID" value="KAL3772682.1"/>
    <property type="molecule type" value="Genomic_DNA"/>
</dbReference>
<keyword evidence="7 9" id="KW-0472">Membrane</keyword>
<dbReference type="PANTHER" id="PTHR23130:SF171">
    <property type="entry name" value="OS01G0895300 PROTEIN"/>
    <property type="match status" value="1"/>
</dbReference>
<evidence type="ECO:0000313" key="12">
    <source>
        <dbReference type="EMBL" id="KAL3772682.1"/>
    </source>
</evidence>
<dbReference type="Pfam" id="PF03188">
    <property type="entry name" value="Cytochrom_B561"/>
    <property type="match status" value="1"/>
</dbReference>
<evidence type="ECO:0000256" key="5">
    <source>
        <dbReference type="ARBA" id="ARBA00022982"/>
    </source>
</evidence>
<gene>
    <name evidence="12" type="ORF">ACHAWU_004691</name>
</gene>
<keyword evidence="13" id="KW-1185">Reference proteome</keyword>
<feature type="domain" description="DOMON" evidence="10">
    <location>
        <begin position="123"/>
        <end position="247"/>
    </location>
</feature>
<evidence type="ECO:0000256" key="9">
    <source>
        <dbReference type="SAM" id="Phobius"/>
    </source>
</evidence>
<dbReference type="PROSITE" id="PS50939">
    <property type="entry name" value="CYTOCHROME_B561"/>
    <property type="match status" value="1"/>
</dbReference>
<reference evidence="12 13" key="1">
    <citation type="submission" date="2024-10" db="EMBL/GenBank/DDBJ databases">
        <title>Updated reference genomes for cyclostephanoid diatoms.</title>
        <authorList>
            <person name="Roberts W.R."/>
            <person name="Alverson A.J."/>
        </authorList>
    </citation>
    <scope>NUCLEOTIDE SEQUENCE [LARGE SCALE GENOMIC DNA]</scope>
    <source>
        <strain evidence="12 13">AJA232-27</strain>
    </source>
</reference>
<feature type="compositionally biased region" description="Low complexity" evidence="8">
    <location>
        <begin position="39"/>
        <end position="52"/>
    </location>
</feature>
<sequence>MTSISISSTLLNGAATESVGGDEMIMPSSSGRSVKRNLSDWGGSSGSGSDSGNLFEDVDETAEEAAEEASDAAEEAAEDAAEEAEEEAEEAADEADGEAAVSAANTAAGEDCTLDYCENQVSSDYLLRYKVNVPDGMTLESCDETCTISFESIYDGEAWVSVGFSTDGRMIGSDAVIGIPGDVPLKYTMTSESNDGVQPMSDDLQTLTDASVEFTNGQTIMKFTKLLKEPGEIDINSGDNIFLWANGYSPTLGIHEGFSSVNVNLASGAAEVRTAPNMTAWLAHGIMAFIAWGLLVPFAVKFSMFRGLLPKNKEGLWFKLHRAFNGMAFSLTIALFAVAVAYTAKEKSDHFDYPHQMVGLSMFIMTFLQVLAGVFRPHAPESGEKKTMLRTAWEFGHRLKGMALLAMGFWQIWSGIKWYSYKYGVDGSGVILAYWVWLGLMAALLVVGFVFSMLRIRNASKATTTSEAKAEPETAQNTLRGSAIESSHAGGEEEQT</sequence>
<feature type="compositionally biased region" description="Acidic residues" evidence="8">
    <location>
        <begin position="56"/>
        <end position="97"/>
    </location>
</feature>
<dbReference type="InterPro" id="IPR006593">
    <property type="entry name" value="Cyt_b561/ferric_Rdtase_TM"/>
</dbReference>
<feature type="domain" description="Cytochrome b561" evidence="11">
    <location>
        <begin position="246"/>
        <end position="457"/>
    </location>
</feature>
<feature type="region of interest" description="Disordered" evidence="8">
    <location>
        <begin position="464"/>
        <end position="496"/>
    </location>
</feature>
<dbReference type="PANTHER" id="PTHR23130">
    <property type="entry name" value="CYTOCHROME B561 AND DOMON DOMAIN-CONTAINING PROTEIN"/>
    <property type="match status" value="1"/>
</dbReference>
<comment type="subcellular location">
    <subcellularLocation>
        <location evidence="1">Membrane</location>
    </subcellularLocation>
</comment>
<feature type="transmembrane region" description="Helical" evidence="9">
    <location>
        <begin position="323"/>
        <end position="344"/>
    </location>
</feature>
<evidence type="ECO:0000256" key="7">
    <source>
        <dbReference type="ARBA" id="ARBA00023136"/>
    </source>
</evidence>
<evidence type="ECO:0008006" key="14">
    <source>
        <dbReference type="Google" id="ProtNLM"/>
    </source>
</evidence>
<dbReference type="InterPro" id="IPR045266">
    <property type="entry name" value="DOH_DOMON"/>
</dbReference>
<evidence type="ECO:0000256" key="2">
    <source>
        <dbReference type="ARBA" id="ARBA00022448"/>
    </source>
</evidence>
<comment type="caution">
    <text evidence="12">The sequence shown here is derived from an EMBL/GenBank/DDBJ whole genome shotgun (WGS) entry which is preliminary data.</text>
</comment>
<dbReference type="AlphaFoldDB" id="A0ABD3N9N8"/>
<evidence type="ECO:0000256" key="6">
    <source>
        <dbReference type="ARBA" id="ARBA00022989"/>
    </source>
</evidence>
<feature type="region of interest" description="Disordered" evidence="8">
    <location>
        <begin position="1"/>
        <end position="104"/>
    </location>
</feature>
<evidence type="ECO:0000256" key="3">
    <source>
        <dbReference type="ARBA" id="ARBA00022692"/>
    </source>
</evidence>
<accession>A0ABD3N9N8</accession>
<keyword evidence="4" id="KW-0732">Signal</keyword>
<evidence type="ECO:0000256" key="8">
    <source>
        <dbReference type="SAM" id="MobiDB-lite"/>
    </source>
</evidence>
<dbReference type="Pfam" id="PF03351">
    <property type="entry name" value="DOMON"/>
    <property type="match status" value="1"/>
</dbReference>